<name>A0A5C4M3I3_9PSEU</name>
<evidence type="ECO:0000313" key="3">
    <source>
        <dbReference type="Proteomes" id="UP000305546"/>
    </source>
</evidence>
<dbReference type="OrthoDB" id="3627853at2"/>
<evidence type="ECO:0000256" key="1">
    <source>
        <dbReference type="SAM" id="MobiDB-lite"/>
    </source>
</evidence>
<evidence type="ECO:0000313" key="2">
    <source>
        <dbReference type="EMBL" id="TNC25489.1"/>
    </source>
</evidence>
<gene>
    <name evidence="2" type="ORF">FG385_14880</name>
</gene>
<organism evidence="2 3">
    <name type="scientific">Amycolatopsis alkalitolerans</name>
    <dbReference type="NCBI Taxonomy" id="2547244"/>
    <lineage>
        <taxon>Bacteria</taxon>
        <taxon>Bacillati</taxon>
        <taxon>Actinomycetota</taxon>
        <taxon>Actinomycetes</taxon>
        <taxon>Pseudonocardiales</taxon>
        <taxon>Pseudonocardiaceae</taxon>
        <taxon>Amycolatopsis</taxon>
    </lineage>
</organism>
<dbReference type="AlphaFoldDB" id="A0A5C4M3I3"/>
<proteinExistence type="predicted"/>
<reference evidence="2 3" key="1">
    <citation type="submission" date="2019-06" db="EMBL/GenBank/DDBJ databases">
        <title>Amycolatopsis alkalitolerans sp. nov., isolated from Gastrodia elata Blume.</title>
        <authorList>
            <person name="Narsing Rao M.P."/>
            <person name="Li W.J."/>
        </authorList>
    </citation>
    <scope>NUCLEOTIDE SEQUENCE [LARGE SCALE GENOMIC DNA]</scope>
    <source>
        <strain evidence="2 3">SYSUP0005</strain>
    </source>
</reference>
<protein>
    <submittedName>
        <fullName evidence="2">Uncharacterized protein</fullName>
    </submittedName>
</protein>
<sequence length="128" mass="12343">MGSTGSVAACVLALSACGGGQPAPPAAPPDTGVAQGVAATRDVQCGTVPAPGGQRAKVVVQQGGVECAEALTVLTQYFGRVTPAEAASPDGAGPVAVDPWTCASEPASVPAATCSTEDGRQIAAEPAR</sequence>
<feature type="region of interest" description="Disordered" evidence="1">
    <location>
        <begin position="108"/>
        <end position="128"/>
    </location>
</feature>
<comment type="caution">
    <text evidence="2">The sequence shown here is derived from an EMBL/GenBank/DDBJ whole genome shotgun (WGS) entry which is preliminary data.</text>
</comment>
<dbReference type="Proteomes" id="UP000305546">
    <property type="component" value="Unassembled WGS sequence"/>
</dbReference>
<accession>A0A5C4M3I3</accession>
<keyword evidence="3" id="KW-1185">Reference proteome</keyword>
<dbReference type="EMBL" id="VDFW01000011">
    <property type="protein sequence ID" value="TNC25489.1"/>
    <property type="molecule type" value="Genomic_DNA"/>
</dbReference>